<comment type="caution">
    <text evidence="2">The sequence shown here is derived from an EMBL/GenBank/DDBJ whole genome shotgun (WGS) entry which is preliminary data.</text>
</comment>
<accession>A0ABN9TTE5</accession>
<feature type="compositionally biased region" description="Pro residues" evidence="1">
    <location>
        <begin position="301"/>
        <end position="313"/>
    </location>
</feature>
<gene>
    <name evidence="2" type="ORF">PCOR1329_LOCUS41995</name>
</gene>
<dbReference type="Proteomes" id="UP001189429">
    <property type="component" value="Unassembled WGS sequence"/>
</dbReference>
<keyword evidence="3" id="KW-1185">Reference proteome</keyword>
<feature type="region of interest" description="Disordered" evidence="1">
    <location>
        <begin position="301"/>
        <end position="327"/>
    </location>
</feature>
<name>A0ABN9TTE5_9DINO</name>
<proteinExistence type="predicted"/>
<protein>
    <submittedName>
        <fullName evidence="2">Uncharacterized protein</fullName>
    </submittedName>
</protein>
<evidence type="ECO:0000313" key="2">
    <source>
        <dbReference type="EMBL" id="CAK0849262.1"/>
    </source>
</evidence>
<evidence type="ECO:0000313" key="3">
    <source>
        <dbReference type="Proteomes" id="UP001189429"/>
    </source>
</evidence>
<dbReference type="EMBL" id="CAUYUJ010015048">
    <property type="protein sequence ID" value="CAK0849262.1"/>
    <property type="molecule type" value="Genomic_DNA"/>
</dbReference>
<evidence type="ECO:0000256" key="1">
    <source>
        <dbReference type="SAM" id="MobiDB-lite"/>
    </source>
</evidence>
<sequence length="589" mass="60232">MAGAFLGFPAGWAGLIDRWGVPALQAWVARCPAVELPPCPARPGCSCPACPPCPVASVGATTGTVALACGTAALAGASLGALGTFTALRLWAPRGACQGRSRRWLRSPLGLMSEAWAWVLYNVVGAPLLHQRRVAGQLALTSDVIIVTPDDMVYAETLPTAGPDISAARFSATKWPPPPPGIDPGATHRFRQAPSAAREAAWLAAAVAEADAEFGRRHPGVPVPPGGTLVPMAGGLLPGFVALAAAPAAIVGPVPPPDGAAAAPPAAGVAAAALAAAGPPAPDGPLAAAVPSPAAGVPIAPGAPPAVGAPPGPSWKDDGGAPLGPNGEAPAGWSWVLAEDAGGLAYGSVVQVGPIGGAILAGRAGRRATITLVGGASAMAFLLEDWRRGDFIDKWRGADARILARTPDVRLARSWPAVTGSAVEVADPSFTLQPRSAGWCVAWLLREGGPIQHHESWKSRKRLNSSDWGVSEHHTLSTVLEDVATHDEVNVTNLLGAERLLGKMQLIEHFWDEKQRGQDAGQLKLPVEEVSAFMGGTGPSSRPSSMARPALLDVVGKELERISQIKKNARKLREEAKAAAGPKAGGAKA</sequence>
<organism evidence="2 3">
    <name type="scientific">Prorocentrum cordatum</name>
    <dbReference type="NCBI Taxonomy" id="2364126"/>
    <lineage>
        <taxon>Eukaryota</taxon>
        <taxon>Sar</taxon>
        <taxon>Alveolata</taxon>
        <taxon>Dinophyceae</taxon>
        <taxon>Prorocentrales</taxon>
        <taxon>Prorocentraceae</taxon>
        <taxon>Prorocentrum</taxon>
    </lineage>
</organism>
<reference evidence="2" key="1">
    <citation type="submission" date="2023-10" db="EMBL/GenBank/DDBJ databases">
        <authorList>
            <person name="Chen Y."/>
            <person name="Shah S."/>
            <person name="Dougan E. K."/>
            <person name="Thang M."/>
            <person name="Chan C."/>
        </authorList>
    </citation>
    <scope>NUCLEOTIDE SEQUENCE [LARGE SCALE GENOMIC DNA]</scope>
</reference>